<evidence type="ECO:0000313" key="2">
    <source>
        <dbReference type="EMBL" id="OAQ86044.1"/>
    </source>
</evidence>
<dbReference type="EMBL" id="LSBH01000001">
    <property type="protein sequence ID" value="OAQ86044.1"/>
    <property type="molecule type" value="Genomic_DNA"/>
</dbReference>
<dbReference type="AlphaFoldDB" id="A0A179H7A7"/>
<gene>
    <name evidence="2" type="ORF">VFPBJ_00084</name>
</gene>
<evidence type="ECO:0000313" key="3">
    <source>
        <dbReference type="Proteomes" id="UP000078240"/>
    </source>
</evidence>
<sequence length="147" mass="15484">MAEASSTLVACKLADPVNVKTRRPPRVPRLHKGDRRSVGTAWACTHVTSCCCRPPPSRADEEHHHLTIAQRLGGSTCGGSRGQPHQAAGDGPLPSGFGIFKRQEMRKAGGAPATRGTTWRGRHASSACRKTDSGGGARQDPGIQAAE</sequence>
<dbReference type="Proteomes" id="UP000078240">
    <property type="component" value="Unassembled WGS sequence"/>
</dbReference>
<feature type="region of interest" description="Disordered" evidence="1">
    <location>
        <begin position="72"/>
        <end position="147"/>
    </location>
</feature>
<name>A0A179H7A7_PURLI</name>
<organism evidence="2 3">
    <name type="scientific">Purpureocillium lilacinum</name>
    <name type="common">Paecilomyces lilacinus</name>
    <dbReference type="NCBI Taxonomy" id="33203"/>
    <lineage>
        <taxon>Eukaryota</taxon>
        <taxon>Fungi</taxon>
        <taxon>Dikarya</taxon>
        <taxon>Ascomycota</taxon>
        <taxon>Pezizomycotina</taxon>
        <taxon>Sordariomycetes</taxon>
        <taxon>Hypocreomycetidae</taxon>
        <taxon>Hypocreales</taxon>
        <taxon>Ophiocordycipitaceae</taxon>
        <taxon>Purpureocillium</taxon>
    </lineage>
</organism>
<proteinExistence type="predicted"/>
<comment type="caution">
    <text evidence="2">The sequence shown here is derived from an EMBL/GenBank/DDBJ whole genome shotgun (WGS) entry which is preliminary data.</text>
</comment>
<protein>
    <submittedName>
        <fullName evidence="2">Uncharacterized protein</fullName>
    </submittedName>
</protein>
<reference evidence="2 3" key="1">
    <citation type="submission" date="2016-01" db="EMBL/GenBank/DDBJ databases">
        <title>Biosynthesis of antibiotic leucinostatins and their inhibition on Phytophthora in bio-control Purpureocillium lilacinum.</title>
        <authorList>
            <person name="Wang G."/>
            <person name="Liu Z."/>
            <person name="Lin R."/>
            <person name="Li E."/>
            <person name="Mao Z."/>
            <person name="Ling J."/>
            <person name="Yin W."/>
            <person name="Xie B."/>
        </authorList>
    </citation>
    <scope>NUCLEOTIDE SEQUENCE [LARGE SCALE GENOMIC DNA]</scope>
    <source>
        <strain evidence="2">PLBJ-1</strain>
    </source>
</reference>
<evidence type="ECO:0000256" key="1">
    <source>
        <dbReference type="SAM" id="MobiDB-lite"/>
    </source>
</evidence>
<accession>A0A179H7A7</accession>